<dbReference type="Proteomes" id="UP000523795">
    <property type="component" value="Unassembled WGS sequence"/>
</dbReference>
<name>A0ABX1JMP9_9MICC</name>
<sequence>MRSYQQSGSGKRVSIYWTAGTRARAVHPGHAVGKKYWAATTVYGKLGYPTSDLKPGQEAGGAVQYFQKGRIAYPPATGAQILTGQILTEWKKRGGRTGKLGYPLQPAKTRDAPTTQVFQGGSLVAPRSGADYYPKNECWALGAGKTRYRHGYASRVSFAIAEKYGTYKAGFINCRRVGAVYVQAWKTATATVGLKGFRKPGVPSGHTAHRWSPQGSYTVTEAFGEGNPGTGLSYRKLNPRSRWSGTPGSSYNKYYESASPFFERWPDENLWNIMRAGDYRQSVVINYNRGPGQQVRQGHGFAIFLHAHPVATFGCIALELKNVSRYLKTAQKGDRIVMGVRKDIFTT</sequence>
<organism evidence="1 2">
    <name type="scientific">Arthrobacter deserti</name>
    <dbReference type="NCBI Taxonomy" id="1742687"/>
    <lineage>
        <taxon>Bacteria</taxon>
        <taxon>Bacillati</taxon>
        <taxon>Actinomycetota</taxon>
        <taxon>Actinomycetes</taxon>
        <taxon>Micrococcales</taxon>
        <taxon>Micrococcaceae</taxon>
        <taxon>Arthrobacter</taxon>
    </lineage>
</organism>
<comment type="caution">
    <text evidence="1">The sequence shown here is derived from an EMBL/GenBank/DDBJ whole genome shotgun (WGS) entry which is preliminary data.</text>
</comment>
<protein>
    <recommendedName>
        <fullName evidence="3">YkuD domain-containing protein</fullName>
    </recommendedName>
</protein>
<dbReference type="EMBL" id="JAAZSR010000103">
    <property type="protein sequence ID" value="NKX50557.1"/>
    <property type="molecule type" value="Genomic_DNA"/>
</dbReference>
<dbReference type="InterPro" id="IPR013207">
    <property type="entry name" value="LGFP"/>
</dbReference>
<keyword evidence="2" id="KW-1185">Reference proteome</keyword>
<dbReference type="PANTHER" id="PTHR38589:SF1">
    <property type="entry name" value="BLR0621 PROTEIN"/>
    <property type="match status" value="1"/>
</dbReference>
<gene>
    <name evidence="1" type="ORF">HER39_08245</name>
</gene>
<evidence type="ECO:0008006" key="3">
    <source>
        <dbReference type="Google" id="ProtNLM"/>
    </source>
</evidence>
<evidence type="ECO:0000313" key="2">
    <source>
        <dbReference type="Proteomes" id="UP000523795"/>
    </source>
</evidence>
<accession>A0ABX1JMP9</accession>
<proteinExistence type="predicted"/>
<reference evidence="1 2" key="1">
    <citation type="submission" date="2020-04" db="EMBL/GenBank/DDBJ databases">
        <authorList>
            <person name="Liu S."/>
        </authorList>
    </citation>
    <scope>NUCLEOTIDE SEQUENCE [LARGE SCALE GENOMIC DNA]</scope>
    <source>
        <strain evidence="1 2">CGMCC 1.15091</strain>
    </source>
</reference>
<evidence type="ECO:0000313" key="1">
    <source>
        <dbReference type="EMBL" id="NKX50557.1"/>
    </source>
</evidence>
<dbReference type="PANTHER" id="PTHR38589">
    <property type="entry name" value="BLR0621 PROTEIN"/>
    <property type="match status" value="1"/>
</dbReference>
<dbReference type="Pfam" id="PF08310">
    <property type="entry name" value="LGFP"/>
    <property type="match status" value="1"/>
</dbReference>